<dbReference type="Pfam" id="PF13193">
    <property type="entry name" value="AMP-binding_C"/>
    <property type="match status" value="1"/>
</dbReference>
<dbReference type="PROSITE" id="PS00455">
    <property type="entry name" value="AMP_BINDING"/>
    <property type="match status" value="1"/>
</dbReference>
<evidence type="ECO:0000259" key="3">
    <source>
        <dbReference type="Pfam" id="PF13193"/>
    </source>
</evidence>
<feature type="domain" description="AMP-dependent synthetase/ligase" evidence="2">
    <location>
        <begin position="74"/>
        <end position="444"/>
    </location>
</feature>
<dbReference type="FunFam" id="3.30.300.30:FF:000017">
    <property type="entry name" value="Acyl-CoA synthetase short-chain family member 3"/>
    <property type="match status" value="1"/>
</dbReference>
<evidence type="ECO:0000256" key="1">
    <source>
        <dbReference type="ARBA" id="ARBA00006432"/>
    </source>
</evidence>
<reference evidence="5 6" key="1">
    <citation type="submission" date="2018-03" db="EMBL/GenBank/DDBJ databases">
        <title>Cereibacter changlensis.</title>
        <authorList>
            <person name="Meyer T.E."/>
            <person name="Miller S."/>
            <person name="Lodha T."/>
            <person name="Gandham S."/>
            <person name="Chintalapati S."/>
            <person name="Chintalapati V.R."/>
        </authorList>
    </citation>
    <scope>NUCLEOTIDE SEQUENCE [LARGE SCALE GENOMIC DNA]</scope>
    <source>
        <strain evidence="5 6">JA139</strain>
    </source>
</reference>
<feature type="domain" description="Acetyl-coenzyme A synthetase N-terminal" evidence="4">
    <location>
        <begin position="3"/>
        <end position="57"/>
    </location>
</feature>
<evidence type="ECO:0000259" key="2">
    <source>
        <dbReference type="Pfam" id="PF00501"/>
    </source>
</evidence>
<dbReference type="Gene3D" id="3.30.300.30">
    <property type="match status" value="1"/>
</dbReference>
<dbReference type="EMBL" id="PZKG01000047">
    <property type="protein sequence ID" value="PTE21544.1"/>
    <property type="molecule type" value="Genomic_DNA"/>
</dbReference>
<dbReference type="Gene3D" id="3.40.50.12780">
    <property type="entry name" value="N-terminal domain of ligase-like"/>
    <property type="match status" value="1"/>
</dbReference>
<dbReference type="PANTHER" id="PTHR43347">
    <property type="entry name" value="ACYL-COA SYNTHETASE"/>
    <property type="match status" value="1"/>
</dbReference>
<dbReference type="OrthoDB" id="9803968at2"/>
<dbReference type="FunFam" id="3.40.50.12780:FF:000011">
    <property type="entry name" value="Acetyl-coenzyme A synthetase 2-like, mitochondrial"/>
    <property type="match status" value="1"/>
</dbReference>
<feature type="domain" description="AMP-binding enzyme C-terminal" evidence="3">
    <location>
        <begin position="510"/>
        <end position="588"/>
    </location>
</feature>
<dbReference type="AlphaFoldDB" id="A0A2T4JUH1"/>
<dbReference type="Proteomes" id="UP000241010">
    <property type="component" value="Unassembled WGS sequence"/>
</dbReference>
<dbReference type="SUPFAM" id="SSF56801">
    <property type="entry name" value="Acetyl-CoA synthetase-like"/>
    <property type="match status" value="1"/>
</dbReference>
<dbReference type="GO" id="GO:0070013">
    <property type="term" value="C:intracellular organelle lumen"/>
    <property type="evidence" value="ECO:0007669"/>
    <property type="project" value="UniProtKB-ARBA"/>
</dbReference>
<accession>A0A2T4JUH1</accession>
<proteinExistence type="inferred from homology"/>
<dbReference type="InterPro" id="IPR032387">
    <property type="entry name" value="ACAS_N"/>
</dbReference>
<dbReference type="Pfam" id="PF00501">
    <property type="entry name" value="AMP-binding"/>
    <property type="match status" value="1"/>
</dbReference>
<comment type="caution">
    <text evidence="5">The sequence shown here is derived from an EMBL/GenBank/DDBJ whole genome shotgun (WGS) entry which is preliminary data.</text>
</comment>
<gene>
    <name evidence="5" type="primary">prpE</name>
    <name evidence="5" type="synonym">yahU</name>
    <name evidence="5" type="ORF">C5F48_11785</name>
</gene>
<keyword evidence="6" id="KW-1185">Reference proteome</keyword>
<dbReference type="InterPro" id="IPR000873">
    <property type="entry name" value="AMP-dep_synth/lig_dom"/>
</dbReference>
<dbReference type="InterPro" id="IPR042099">
    <property type="entry name" value="ANL_N_sf"/>
</dbReference>
<dbReference type="CDD" id="cd05967">
    <property type="entry name" value="PrpE"/>
    <property type="match status" value="1"/>
</dbReference>
<dbReference type="InterPro" id="IPR020845">
    <property type="entry name" value="AMP-binding_CS"/>
</dbReference>
<dbReference type="PANTHER" id="PTHR43347:SF3">
    <property type="entry name" value="ACYL-COA SYNTHETASE SHORT-CHAIN FAMILY MEMBER 3, MITOCHONDRIAL"/>
    <property type="match status" value="1"/>
</dbReference>
<dbReference type="InterPro" id="IPR045851">
    <property type="entry name" value="AMP-bd_C_sf"/>
</dbReference>
<evidence type="ECO:0000313" key="5">
    <source>
        <dbReference type="EMBL" id="PTE21544.1"/>
    </source>
</evidence>
<dbReference type="RefSeq" id="WP_107664111.1">
    <property type="nucleotide sequence ID" value="NZ_PZKG01000047.1"/>
</dbReference>
<protein>
    <submittedName>
        <fullName evidence="5">Propionyl-CoA synthetase</fullName>
        <ecNumber evidence="5">6.2.1.17</ecNumber>
    </submittedName>
</protein>
<keyword evidence="5" id="KW-0436">Ligase</keyword>
<organism evidence="5 6">
    <name type="scientific">Cereibacter changlensis JA139</name>
    <dbReference type="NCBI Taxonomy" id="1188249"/>
    <lineage>
        <taxon>Bacteria</taxon>
        <taxon>Pseudomonadati</taxon>
        <taxon>Pseudomonadota</taxon>
        <taxon>Alphaproteobacteria</taxon>
        <taxon>Rhodobacterales</taxon>
        <taxon>Paracoccaceae</taxon>
        <taxon>Cereibacter</taxon>
    </lineage>
</organism>
<dbReference type="EC" id="6.2.1.17" evidence="5"/>
<evidence type="ECO:0000313" key="6">
    <source>
        <dbReference type="Proteomes" id="UP000241010"/>
    </source>
</evidence>
<sequence>MAYADIYAASLNDPEGFWMEQAGKIDWLTPPTRALNGEKAPFYSWFADGRLNACWNAVDRHVEAGRGKQIAIKHVSPITHSTKGITYAELQARVASLAGALRAKGVQKGDRVIIYMPMIPEALEAMLACARLGAIHSVVFGGFAAHELAVRINDCTPKAIIAASCGLEPGRVVHYKPLLDKAIEEATHKPEFCVVFQREQEVAKLIEGRDVAWHTFQYGVEPAECVPVEGDHPAYILYTSGTTGQPKGVVRATGGHLVALNWTMKAIYDIDAGDVFWAASDVGWVVGHSYICYGPLIAGATTIVYEGKPVGTPDAGAFWRVMQNQRVKSFFTAPTALRAIKREDPEGKLIAEYNLRSLKTVYLAGERADPDTILWAQRHLNVPVIDHWWQTESGWAIAANPMGIEPLPVKLGSPSVPMPGYDIRVLDEGGHQMAPGELGAIAIKLPLPPGTLPTLWNAAERFVKSYLTHFPGYYETGDAGYIDEDGYVYIMARTDDVINVAGHRLSTGAMEEVLASHRDVAECAVIGVSDALKGQSPMGFLCLNKGTNREPAEVVKECVALMRDKIGPVADFKRACVVERLPKTRSGKILRGTMVKIADGQEFKTPATIDDPAILDEIRVALKTLGYPAA</sequence>
<comment type="similarity">
    <text evidence="1">Belongs to the ATP-dependent AMP-binding enzyme family.</text>
</comment>
<evidence type="ECO:0000259" key="4">
    <source>
        <dbReference type="Pfam" id="PF16177"/>
    </source>
</evidence>
<dbReference type="InterPro" id="IPR025110">
    <property type="entry name" value="AMP-bd_C"/>
</dbReference>
<dbReference type="GO" id="GO:0050218">
    <property type="term" value="F:propionate-CoA ligase activity"/>
    <property type="evidence" value="ECO:0007669"/>
    <property type="project" value="UniProtKB-EC"/>
</dbReference>
<name>A0A2T4JUH1_9RHOB</name>
<dbReference type="Pfam" id="PF16177">
    <property type="entry name" value="ACAS_N"/>
    <property type="match status" value="1"/>
</dbReference>